<dbReference type="PANTHER" id="PTHR36195:SF4">
    <property type="entry name" value="DOMAIN PROTEIN, PUTATIVE (AFU_ORTHOLOGUE AFUA_5G01990)-RELATED"/>
    <property type="match status" value="1"/>
</dbReference>
<dbReference type="SUPFAM" id="SSF56634">
    <property type="entry name" value="Heme-dependent catalase-like"/>
    <property type="match status" value="1"/>
</dbReference>
<evidence type="ECO:0000313" key="2">
    <source>
        <dbReference type="Proteomes" id="UP000076079"/>
    </source>
</evidence>
<sequence length="368" mass="40090">MIEPLSPVAGVENVPQGETEQIEEIAGLMRQLLEKRYGSAPPCLRGVHPKAHGCARATLTVNADLPDGLRVGLFADAGASYEAVVRFSNAAALVGPDCQDTVKNGVLAARQHGSRGMAVKIFGVPGEGLTDDEPHTQDLLMVNFQVFPFANVADYLVLTRLQLRAESAPPSAPSATAGQDVEPDNVRLFKAFGAELVKTQGGALRATRAREISTAIQSSAMTDPVSSKYFSAAPFMFGTDRVMKFSVRPEAPAADTPLADTLDPDYLRTALANRLRATDVSFELAVQVREPSQEAAIEDVTHDWADVAYQPVARIITPKQDTEDMDLRQRCETLFFTPWHSLIDHRPVGGINRLRLAVYRASVERRRQ</sequence>
<organism evidence="1 2">
    <name type="scientific">Luteitalea pratensis</name>
    <dbReference type="NCBI Taxonomy" id="1855912"/>
    <lineage>
        <taxon>Bacteria</taxon>
        <taxon>Pseudomonadati</taxon>
        <taxon>Acidobacteriota</taxon>
        <taxon>Vicinamibacteria</taxon>
        <taxon>Vicinamibacterales</taxon>
        <taxon>Vicinamibacteraceae</taxon>
        <taxon>Luteitalea</taxon>
    </lineage>
</organism>
<dbReference type="EMBL" id="CP015136">
    <property type="protein sequence ID" value="AMY10849.1"/>
    <property type="molecule type" value="Genomic_DNA"/>
</dbReference>
<dbReference type="KEGG" id="abac:LuPra_04092"/>
<name>A0A143PSN3_LUTPR</name>
<evidence type="ECO:0000313" key="1">
    <source>
        <dbReference type="EMBL" id="AMY10849.1"/>
    </source>
</evidence>
<dbReference type="InterPro" id="IPR020835">
    <property type="entry name" value="Catalase_sf"/>
</dbReference>
<proteinExistence type="predicted"/>
<dbReference type="STRING" id="1855912.LuPra_04092"/>
<dbReference type="AlphaFoldDB" id="A0A143PSN3"/>
<dbReference type="GO" id="GO:0020037">
    <property type="term" value="F:heme binding"/>
    <property type="evidence" value="ECO:0007669"/>
    <property type="project" value="InterPro"/>
</dbReference>
<dbReference type="PANTHER" id="PTHR36195">
    <property type="entry name" value="DOMAIN PROTEIN, PUTATIVE (AFU_ORTHOLOGUE AFUA_5G01990)-RELATED-RELATED"/>
    <property type="match status" value="1"/>
</dbReference>
<keyword evidence="2" id="KW-1185">Reference proteome</keyword>
<dbReference type="Proteomes" id="UP000076079">
    <property type="component" value="Chromosome"/>
</dbReference>
<reference evidence="2" key="2">
    <citation type="submission" date="2016-04" db="EMBL/GenBank/DDBJ databases">
        <title>First Complete Genome Sequence of a Subdivision 6 Acidobacterium.</title>
        <authorList>
            <person name="Huang S."/>
            <person name="Vieira S."/>
            <person name="Bunk B."/>
            <person name="Riedel T."/>
            <person name="Sproeer C."/>
            <person name="Overmann J."/>
        </authorList>
    </citation>
    <scope>NUCLEOTIDE SEQUENCE [LARGE SCALE GENOMIC DNA]</scope>
    <source>
        <strain evidence="2">DSM 100886 HEG_-6_39</strain>
    </source>
</reference>
<protein>
    <submittedName>
        <fullName evidence="1">Catalase</fullName>
    </submittedName>
</protein>
<gene>
    <name evidence="1" type="ORF">LuPra_04092</name>
</gene>
<dbReference type="Gene3D" id="2.40.180.10">
    <property type="entry name" value="Catalase core domain"/>
    <property type="match status" value="1"/>
</dbReference>
<accession>A0A143PSN3</accession>
<dbReference type="OrthoDB" id="336698at2"/>
<dbReference type="RefSeq" id="WP_110172452.1">
    <property type="nucleotide sequence ID" value="NZ_CP015136.1"/>
</dbReference>
<reference evidence="1 2" key="1">
    <citation type="journal article" date="2016" name="Genome Announc.">
        <title>First Complete Genome Sequence of a Subdivision 6 Acidobacterium Strain.</title>
        <authorList>
            <person name="Huang S."/>
            <person name="Vieira S."/>
            <person name="Bunk B."/>
            <person name="Riedel T."/>
            <person name="Sproer C."/>
            <person name="Overmann J."/>
        </authorList>
    </citation>
    <scope>NUCLEOTIDE SEQUENCE [LARGE SCALE GENOMIC DNA]</scope>
    <source>
        <strain evidence="2">DSM 100886 HEG_-6_39</strain>
    </source>
</reference>